<evidence type="ECO:0000256" key="2">
    <source>
        <dbReference type="SAM" id="SignalP"/>
    </source>
</evidence>
<feature type="chain" id="PRO_5035717049" description="GPI transamidase component PIG-T" evidence="2">
    <location>
        <begin position="24"/>
        <end position="635"/>
    </location>
</feature>
<evidence type="ECO:0000313" key="4">
    <source>
        <dbReference type="Proteomes" id="UP000822688"/>
    </source>
</evidence>
<evidence type="ECO:0000313" key="3">
    <source>
        <dbReference type="EMBL" id="KAG0564489.1"/>
    </source>
</evidence>
<proteinExistence type="predicted"/>
<accession>A0A8T0H297</accession>
<reference evidence="3" key="1">
    <citation type="submission" date="2020-06" db="EMBL/GenBank/DDBJ databases">
        <title>WGS assembly of Ceratodon purpureus strain R40.</title>
        <authorList>
            <person name="Carey S.B."/>
            <person name="Jenkins J."/>
            <person name="Shu S."/>
            <person name="Lovell J.T."/>
            <person name="Sreedasyam A."/>
            <person name="Maumus F."/>
            <person name="Tiley G.P."/>
            <person name="Fernandez-Pozo N."/>
            <person name="Barry K."/>
            <person name="Chen C."/>
            <person name="Wang M."/>
            <person name="Lipzen A."/>
            <person name="Daum C."/>
            <person name="Saski C.A."/>
            <person name="Payton A.C."/>
            <person name="Mcbreen J.C."/>
            <person name="Conrad R.E."/>
            <person name="Kollar L.M."/>
            <person name="Olsson S."/>
            <person name="Huttunen S."/>
            <person name="Landis J.B."/>
            <person name="Wickett N.J."/>
            <person name="Johnson M.G."/>
            <person name="Rensing S.A."/>
            <person name="Grimwood J."/>
            <person name="Schmutz J."/>
            <person name="Mcdaniel S.F."/>
        </authorList>
    </citation>
    <scope>NUCLEOTIDE SEQUENCE</scope>
    <source>
        <strain evidence="3">R40</strain>
    </source>
</reference>
<keyword evidence="2" id="KW-0732">Signal</keyword>
<sequence>MADWGGWLFGFVLLCVLLGVVDGESSLRSEDFVESLVVRPLPDGKVLGHFEFVNELGGGREGAHGRHHKLFPKAIFQIVQKFRIQEMELSFTQGRWDHRLWGGLEGLESADVKPGGVELWAQFRPSNEDVDMLWRNLTHALSGLFCASINFLEDPAMVSKWGGARQNGDMGAVRHGALPREAVCTENLTPWLKLLPCRDRAGLSTLLERPRIHNSNYYSLRVHVKAGNGIDRPKGSLRLSQTLTVVLKSSDTSAAVRGGSVRNENRRPNWSLSSLFGQSLAGSCPLASSSHVYLELEANLVEELKRAENQMLSGSEDAHEDALNAPAEDLVANSNAIFDLNLAPKGVSKRVSGSASGSSLFLNYDVQKWSGDHPLDVGMTWRAFLAWSPSQGPFRATQFLTGRGNGRGAIVSLVNANRDGCNGMRLCPVSESDDGSPAIDVTTFQIVPWYVRLYMHTLKVVVDGERVLLKKGVRLKLSPAEDRKSPAVLEIGVTIPRNTSMLFVSVEFDKGYLRIDEHPPDANRGFDIPSALFTFASAAAGGNSVSKLGLDSSLRRVQICSDNLLVLLATPDFSMPYNVITFTMTALALYFGSLLNSLRLRSVTEVRSQQPASRISTKLQKLLARFRGREKVKTQ</sequence>
<feature type="transmembrane region" description="Helical" evidence="1">
    <location>
        <begin position="577"/>
        <end position="598"/>
    </location>
</feature>
<protein>
    <recommendedName>
        <fullName evidence="5">GPI transamidase component PIG-T</fullName>
    </recommendedName>
</protein>
<dbReference type="EMBL" id="CM026429">
    <property type="protein sequence ID" value="KAG0564489.1"/>
    <property type="molecule type" value="Genomic_DNA"/>
</dbReference>
<keyword evidence="1" id="KW-1133">Transmembrane helix</keyword>
<keyword evidence="1" id="KW-0472">Membrane</keyword>
<dbReference type="Pfam" id="PF04113">
    <property type="entry name" value="Gpi16"/>
    <property type="match status" value="1"/>
</dbReference>
<evidence type="ECO:0008006" key="5">
    <source>
        <dbReference type="Google" id="ProtNLM"/>
    </source>
</evidence>
<dbReference type="GO" id="GO:0016255">
    <property type="term" value="P:attachment of GPI anchor to protein"/>
    <property type="evidence" value="ECO:0007669"/>
    <property type="project" value="InterPro"/>
</dbReference>
<dbReference type="PANTHER" id="PTHR12959:SF11">
    <property type="entry name" value="GPI TRANSAMIDASE COMPONENT PIG-T"/>
    <property type="match status" value="1"/>
</dbReference>
<evidence type="ECO:0000256" key="1">
    <source>
        <dbReference type="SAM" id="Phobius"/>
    </source>
</evidence>
<keyword evidence="1" id="KW-0812">Transmembrane</keyword>
<feature type="signal peptide" evidence="2">
    <location>
        <begin position="1"/>
        <end position="23"/>
    </location>
</feature>
<name>A0A8T0H297_CERPU</name>
<keyword evidence="4" id="KW-1185">Reference proteome</keyword>
<dbReference type="AlphaFoldDB" id="A0A8T0H297"/>
<organism evidence="3 4">
    <name type="scientific">Ceratodon purpureus</name>
    <name type="common">Fire moss</name>
    <name type="synonym">Dicranum purpureum</name>
    <dbReference type="NCBI Taxonomy" id="3225"/>
    <lineage>
        <taxon>Eukaryota</taxon>
        <taxon>Viridiplantae</taxon>
        <taxon>Streptophyta</taxon>
        <taxon>Embryophyta</taxon>
        <taxon>Bryophyta</taxon>
        <taxon>Bryophytina</taxon>
        <taxon>Bryopsida</taxon>
        <taxon>Dicranidae</taxon>
        <taxon>Pseudoditrichales</taxon>
        <taxon>Ditrichaceae</taxon>
        <taxon>Ceratodon</taxon>
    </lineage>
</organism>
<dbReference type="PANTHER" id="PTHR12959">
    <property type="entry name" value="GPI TRANSAMIDASE COMPONENT PIG-T-RELATED"/>
    <property type="match status" value="1"/>
</dbReference>
<dbReference type="Proteomes" id="UP000822688">
    <property type="component" value="Chromosome 8"/>
</dbReference>
<gene>
    <name evidence="3" type="ORF">KC19_8G114600</name>
</gene>
<comment type="caution">
    <text evidence="3">The sequence shown here is derived from an EMBL/GenBank/DDBJ whole genome shotgun (WGS) entry which is preliminary data.</text>
</comment>
<dbReference type="InterPro" id="IPR007245">
    <property type="entry name" value="PIG-T"/>
</dbReference>
<dbReference type="GO" id="GO:0042765">
    <property type="term" value="C:GPI-anchor transamidase complex"/>
    <property type="evidence" value="ECO:0007669"/>
    <property type="project" value="InterPro"/>
</dbReference>